<feature type="compositionally biased region" description="Low complexity" evidence="1">
    <location>
        <begin position="98"/>
        <end position="114"/>
    </location>
</feature>
<feature type="region of interest" description="Disordered" evidence="1">
    <location>
        <begin position="94"/>
        <end position="135"/>
    </location>
</feature>
<protein>
    <submittedName>
        <fullName evidence="3">Uncharacterized protein</fullName>
    </submittedName>
</protein>
<dbReference type="EMBL" id="LWGR01000015">
    <property type="protein sequence ID" value="KZM70405.1"/>
    <property type="molecule type" value="Genomic_DNA"/>
</dbReference>
<evidence type="ECO:0000313" key="3">
    <source>
        <dbReference type="EMBL" id="KZM70405.1"/>
    </source>
</evidence>
<reference evidence="3 4" key="1">
    <citation type="submission" date="2016-04" db="EMBL/GenBank/DDBJ databases">
        <authorList>
            <person name="Evans L.H."/>
            <person name="Alamgir A."/>
            <person name="Owens N."/>
            <person name="Weber N.D."/>
            <person name="Virtaneva K."/>
            <person name="Barbian K."/>
            <person name="Babar A."/>
            <person name="Rosenke K."/>
        </authorList>
    </citation>
    <scope>NUCLEOTIDE SEQUENCE [LARGE SCALE GENOMIC DNA]</scope>
    <source>
        <strain evidence="3 4">IFM 0406</strain>
    </source>
</reference>
<comment type="caution">
    <text evidence="3">The sequence shown here is derived from an EMBL/GenBank/DDBJ whole genome shotgun (WGS) entry which is preliminary data.</text>
</comment>
<proteinExistence type="predicted"/>
<feature type="compositionally biased region" description="Polar residues" evidence="1">
    <location>
        <begin position="126"/>
        <end position="135"/>
    </location>
</feature>
<accession>A0A164JHF1</accession>
<gene>
    <name evidence="3" type="ORF">AWN90_03740</name>
</gene>
<evidence type="ECO:0000313" key="4">
    <source>
        <dbReference type="Proteomes" id="UP000076512"/>
    </source>
</evidence>
<name>A0A164JHF1_9NOCA</name>
<sequence length="135" mass="13603">MLTASAVPIALVLWCGGVAEAAIAQPISDQPGVTGPAQPGTTAPPVEVADLHLPEPVPPVAPVKPPDNTIRIGQFETPSPDWLPPQVRDCINNTAAGAEAQVAPPRPAPASVAPLTRSDRPAGSPIESSACATCA</sequence>
<keyword evidence="2" id="KW-0732">Signal</keyword>
<evidence type="ECO:0000256" key="1">
    <source>
        <dbReference type="SAM" id="MobiDB-lite"/>
    </source>
</evidence>
<feature type="signal peptide" evidence="2">
    <location>
        <begin position="1"/>
        <end position="21"/>
    </location>
</feature>
<dbReference type="STRING" id="455432.AWN90_03740"/>
<dbReference type="Proteomes" id="UP000076512">
    <property type="component" value="Unassembled WGS sequence"/>
</dbReference>
<organism evidence="3 4">
    <name type="scientific">Nocardia terpenica</name>
    <dbReference type="NCBI Taxonomy" id="455432"/>
    <lineage>
        <taxon>Bacteria</taxon>
        <taxon>Bacillati</taxon>
        <taxon>Actinomycetota</taxon>
        <taxon>Actinomycetes</taxon>
        <taxon>Mycobacteriales</taxon>
        <taxon>Nocardiaceae</taxon>
        <taxon>Nocardia</taxon>
    </lineage>
</organism>
<keyword evidence="4" id="KW-1185">Reference proteome</keyword>
<evidence type="ECO:0000256" key="2">
    <source>
        <dbReference type="SAM" id="SignalP"/>
    </source>
</evidence>
<feature type="chain" id="PRO_5007850971" evidence="2">
    <location>
        <begin position="22"/>
        <end position="135"/>
    </location>
</feature>
<dbReference type="AlphaFoldDB" id="A0A164JHF1"/>